<organism evidence="2 3">
    <name type="scientific">Thermanaerothrix solaris</name>
    <dbReference type="NCBI Taxonomy" id="3058434"/>
    <lineage>
        <taxon>Bacteria</taxon>
        <taxon>Bacillati</taxon>
        <taxon>Chloroflexota</taxon>
        <taxon>Anaerolineae</taxon>
        <taxon>Anaerolineales</taxon>
        <taxon>Anaerolineaceae</taxon>
        <taxon>Thermanaerothrix</taxon>
    </lineage>
</organism>
<name>A0ABU3NPL7_9CHLR</name>
<proteinExistence type="predicted"/>
<evidence type="ECO:0000256" key="1">
    <source>
        <dbReference type="SAM" id="Phobius"/>
    </source>
</evidence>
<feature type="transmembrane region" description="Helical" evidence="1">
    <location>
        <begin position="69"/>
        <end position="98"/>
    </location>
</feature>
<dbReference type="EMBL" id="JAUHMF010000002">
    <property type="protein sequence ID" value="MDT8898771.1"/>
    <property type="molecule type" value="Genomic_DNA"/>
</dbReference>
<protein>
    <submittedName>
        <fullName evidence="2">DUF4013 domain-containing protein</fullName>
    </submittedName>
</protein>
<keyword evidence="3" id="KW-1185">Reference proteome</keyword>
<reference evidence="2 3" key="1">
    <citation type="submission" date="2023-07" db="EMBL/GenBank/DDBJ databases">
        <title>Novel species of Thermanaerothrix with wide hydrolytic capabilities.</title>
        <authorList>
            <person name="Zayulina K.S."/>
            <person name="Podosokorskaya O.A."/>
            <person name="Elcheninov A.G."/>
        </authorList>
    </citation>
    <scope>NUCLEOTIDE SEQUENCE [LARGE SCALE GENOMIC DNA]</scope>
    <source>
        <strain evidence="2 3">4228-RoL</strain>
    </source>
</reference>
<keyword evidence="1" id="KW-1133">Transmembrane helix</keyword>
<dbReference type="InterPro" id="IPR025098">
    <property type="entry name" value="DUF4013"/>
</dbReference>
<dbReference type="Pfam" id="PF13197">
    <property type="entry name" value="DUF4013"/>
    <property type="match status" value="1"/>
</dbReference>
<keyword evidence="1" id="KW-0472">Membrane</keyword>
<feature type="transmembrane region" description="Helical" evidence="1">
    <location>
        <begin position="20"/>
        <end position="42"/>
    </location>
</feature>
<dbReference type="RefSeq" id="WP_315625434.1">
    <property type="nucleotide sequence ID" value="NZ_JAUHMF010000002.1"/>
</dbReference>
<evidence type="ECO:0000313" key="2">
    <source>
        <dbReference type="EMBL" id="MDT8898771.1"/>
    </source>
</evidence>
<feature type="transmembrane region" description="Helical" evidence="1">
    <location>
        <begin position="110"/>
        <end position="137"/>
    </location>
</feature>
<sequence>MDFGRAFGFVFQDKDWLRKIIIPALVGLIPIIGQFIVLGWGLSVTRRVMAHDPEPLPDLDFGGDLARGFQAFVIGLVYALPIVLLSMFVGILSSLLGIDSSNVSDAVTVLYTLISVCVGLFSVIYGVILAVVLPAAYANFLAKGSLGAGLNFGEVFRLVRAAPGAYLLVLVGSFVVGLIAPLGVILCFVGVLLTYVYGMAVMGHLYGQAYNQALENLGMSTAA</sequence>
<evidence type="ECO:0000313" key="3">
    <source>
        <dbReference type="Proteomes" id="UP001254165"/>
    </source>
</evidence>
<comment type="caution">
    <text evidence="2">The sequence shown here is derived from an EMBL/GenBank/DDBJ whole genome shotgun (WGS) entry which is preliminary data.</text>
</comment>
<keyword evidence="1" id="KW-0812">Transmembrane</keyword>
<dbReference type="Proteomes" id="UP001254165">
    <property type="component" value="Unassembled WGS sequence"/>
</dbReference>
<feature type="transmembrane region" description="Helical" evidence="1">
    <location>
        <begin position="165"/>
        <end position="198"/>
    </location>
</feature>
<gene>
    <name evidence="2" type="ORF">QYE77_10880</name>
</gene>
<accession>A0ABU3NPL7</accession>